<dbReference type="InterPro" id="IPR045269">
    <property type="entry name" value="Atg1-like"/>
</dbReference>
<evidence type="ECO:0000313" key="4">
    <source>
        <dbReference type="EMBL" id="KAJ9150892.1"/>
    </source>
</evidence>
<comment type="caution">
    <text evidence="4">The sequence shown here is derived from an EMBL/GenBank/DDBJ whole genome shotgun (WGS) entry which is preliminary data.</text>
</comment>
<dbReference type="AlphaFoldDB" id="A0AA38RZF2"/>
<gene>
    <name evidence="4" type="ORF">NKR23_g3503</name>
</gene>
<dbReference type="SUPFAM" id="SSF56112">
    <property type="entry name" value="Protein kinase-like (PK-like)"/>
    <property type="match status" value="1"/>
</dbReference>
<evidence type="ECO:0000313" key="5">
    <source>
        <dbReference type="Proteomes" id="UP001174694"/>
    </source>
</evidence>
<dbReference type="GO" id="GO:0005524">
    <property type="term" value="F:ATP binding"/>
    <property type="evidence" value="ECO:0007669"/>
    <property type="project" value="InterPro"/>
</dbReference>
<dbReference type="PANTHER" id="PTHR24348">
    <property type="entry name" value="SERINE/THREONINE-PROTEIN KINASE UNC-51-RELATED"/>
    <property type="match status" value="1"/>
</dbReference>
<dbReference type="EMBL" id="JANBVO010000007">
    <property type="protein sequence ID" value="KAJ9150892.1"/>
    <property type="molecule type" value="Genomic_DNA"/>
</dbReference>
<feature type="domain" description="Protein kinase" evidence="3">
    <location>
        <begin position="153"/>
        <end position="485"/>
    </location>
</feature>
<reference evidence="4" key="1">
    <citation type="submission" date="2022-07" db="EMBL/GenBank/DDBJ databases">
        <title>Fungi with potential for degradation of polypropylene.</title>
        <authorList>
            <person name="Gostincar C."/>
        </authorList>
    </citation>
    <scope>NUCLEOTIDE SEQUENCE</scope>
    <source>
        <strain evidence="4">EXF-13308</strain>
    </source>
</reference>
<dbReference type="PROSITE" id="PS50011">
    <property type="entry name" value="PROTEIN_KINASE_DOM"/>
    <property type="match status" value="1"/>
</dbReference>
<evidence type="ECO:0000256" key="2">
    <source>
        <dbReference type="ARBA" id="ARBA00030237"/>
    </source>
</evidence>
<dbReference type="Proteomes" id="UP001174694">
    <property type="component" value="Unassembled WGS sequence"/>
</dbReference>
<sequence>METPVRQINHRPIVDFTTFVNDTKAKYKGRNGRREPAFYIPHGPLYEYWTPATIRAVLQSFEFIYPTDHIRESYLRVFSTLVYINMVEFLDILIIHNVHDGFFPRRFLPPALEGPIYKPLLNAIIKEQWIFFPLVLDKKLLGTHLDSDCILPFDTEEQLVERGTAQLSKQPRLSEISHSGCFVVKTYKDSKYSLYRNEVKILTQLHEHEYSNVVGYYGCFEQDHTYNIILQYADGGNLWDFLKDEDPPKTWEELWRFWKSFSSILDGLHAIHQCAMGKLEKSAYRAVHQDIKPQNILLCRGESDLLYDFVPMIADFGNADIKFLDSDKMDLDRNYGLCIDRGGSQTYGAPEASHHRDSLGNGMNRISEKADMFSIGCVISVVASWIAFGRQGMQESFERRSEAVKRLDNIEDRGHIGCFHNGVEVLPVVMGRQSLNFYEQHSHMHATGSMPRRRPLHLTQELIVSYKSNANATPLRDKVLRHEFRGETDLMEDNFGKIVDDVLWNRLPPDKTRHTWPPRPFSKKKPISIFILTDGRWGKNPGVENPIKRLMREMEDRKLSRTCVMFQFLRFGDDTEGIRNLEYLNSFGRDYGFDIVDTRPIEGSSVYEMFRGSISQNSDNSDDI</sequence>
<dbReference type="CDD" id="cd00180">
    <property type="entry name" value="PKc"/>
    <property type="match status" value="1"/>
</dbReference>
<keyword evidence="4" id="KW-0808">Transferase</keyword>
<keyword evidence="5" id="KW-1185">Reference proteome</keyword>
<organism evidence="4 5">
    <name type="scientific">Pleurostoma richardsiae</name>
    <dbReference type="NCBI Taxonomy" id="41990"/>
    <lineage>
        <taxon>Eukaryota</taxon>
        <taxon>Fungi</taxon>
        <taxon>Dikarya</taxon>
        <taxon>Ascomycota</taxon>
        <taxon>Pezizomycotina</taxon>
        <taxon>Sordariomycetes</taxon>
        <taxon>Sordariomycetidae</taxon>
        <taxon>Calosphaeriales</taxon>
        <taxon>Pleurostomataceae</taxon>
        <taxon>Pleurostoma</taxon>
    </lineage>
</organism>
<evidence type="ECO:0000259" key="3">
    <source>
        <dbReference type="PROSITE" id="PS50011"/>
    </source>
</evidence>
<name>A0AA38RZF2_9PEZI</name>
<proteinExistence type="predicted"/>
<comment type="subcellular location">
    <subcellularLocation>
        <location evidence="1">Preautophagosomal structure membrane</location>
        <topology evidence="1">Peripheral membrane protein</topology>
    </subcellularLocation>
</comment>
<protein>
    <recommendedName>
        <fullName evidence="2">Autophagy-related protein 1</fullName>
    </recommendedName>
</protein>
<dbReference type="GO" id="GO:0010506">
    <property type="term" value="P:regulation of autophagy"/>
    <property type="evidence" value="ECO:0007669"/>
    <property type="project" value="InterPro"/>
</dbReference>
<dbReference type="Gene3D" id="1.10.510.10">
    <property type="entry name" value="Transferase(Phosphotransferase) domain 1"/>
    <property type="match status" value="1"/>
</dbReference>
<dbReference type="InterPro" id="IPR011009">
    <property type="entry name" value="Kinase-like_dom_sf"/>
</dbReference>
<keyword evidence="4" id="KW-0418">Kinase</keyword>
<dbReference type="Pfam" id="PF00069">
    <property type="entry name" value="Pkinase"/>
    <property type="match status" value="1"/>
</dbReference>
<dbReference type="GO" id="GO:0004674">
    <property type="term" value="F:protein serine/threonine kinase activity"/>
    <property type="evidence" value="ECO:0007669"/>
    <property type="project" value="InterPro"/>
</dbReference>
<dbReference type="InterPro" id="IPR000719">
    <property type="entry name" value="Prot_kinase_dom"/>
</dbReference>
<dbReference type="GO" id="GO:0034045">
    <property type="term" value="C:phagophore assembly site membrane"/>
    <property type="evidence" value="ECO:0007669"/>
    <property type="project" value="UniProtKB-SubCell"/>
</dbReference>
<evidence type="ECO:0000256" key="1">
    <source>
        <dbReference type="ARBA" id="ARBA00004623"/>
    </source>
</evidence>
<accession>A0AA38RZF2</accession>
<dbReference type="SMART" id="SM00220">
    <property type="entry name" value="S_TKc"/>
    <property type="match status" value="1"/>
</dbReference>